<keyword evidence="3" id="KW-0255">Endonuclease</keyword>
<dbReference type="InterPro" id="IPR003034">
    <property type="entry name" value="SAP_dom"/>
</dbReference>
<gene>
    <name evidence="3" type="ORF">GQ26_0063450</name>
</gene>
<dbReference type="HOGENOM" id="CLU_042191_0_0_1"/>
<dbReference type="Pfam" id="PF09159">
    <property type="entry name" value="Ydc2-catalyt"/>
    <property type="match status" value="1"/>
</dbReference>
<comment type="caution">
    <text evidence="3">The sequence shown here is derived from an EMBL/GenBank/DDBJ whole genome shotgun (WGS) entry which is preliminary data.</text>
</comment>
<dbReference type="GO" id="GO:0000403">
    <property type="term" value="F:Y-form DNA binding"/>
    <property type="evidence" value="ECO:0007669"/>
    <property type="project" value="TreeGrafter"/>
</dbReference>
<dbReference type="GO" id="GO:0004520">
    <property type="term" value="F:DNA endonuclease activity"/>
    <property type="evidence" value="ECO:0007669"/>
    <property type="project" value="TreeGrafter"/>
</dbReference>
<dbReference type="Gene3D" id="3.30.420.10">
    <property type="entry name" value="Ribonuclease H-like superfamily/Ribonuclease H"/>
    <property type="match status" value="1"/>
</dbReference>
<dbReference type="AlphaFoldDB" id="A0A093VEZ8"/>
<name>A0A093VEZ8_TALMA</name>
<dbReference type="PROSITE" id="PS50800">
    <property type="entry name" value="SAP"/>
    <property type="match status" value="1"/>
</dbReference>
<feature type="region of interest" description="Disordered" evidence="1">
    <location>
        <begin position="305"/>
        <end position="325"/>
    </location>
</feature>
<dbReference type="GO" id="GO:0005739">
    <property type="term" value="C:mitochondrion"/>
    <property type="evidence" value="ECO:0007669"/>
    <property type="project" value="TreeGrafter"/>
</dbReference>
<evidence type="ECO:0000313" key="3">
    <source>
        <dbReference type="EMBL" id="KFX51107.1"/>
    </source>
</evidence>
<dbReference type="InterPro" id="IPR039197">
    <property type="entry name" value="Mrs1/Cce1"/>
</dbReference>
<feature type="compositionally biased region" description="Basic and acidic residues" evidence="1">
    <location>
        <begin position="72"/>
        <end position="82"/>
    </location>
</feature>
<protein>
    <submittedName>
        <fullName evidence="3">Cruciform cutting endonuclease 1, mitochondrial</fullName>
    </submittedName>
</protein>
<evidence type="ECO:0000259" key="2">
    <source>
        <dbReference type="PROSITE" id="PS50800"/>
    </source>
</evidence>
<evidence type="ECO:0000256" key="1">
    <source>
        <dbReference type="SAM" id="MobiDB-lite"/>
    </source>
</evidence>
<proteinExistence type="predicted"/>
<keyword evidence="3" id="KW-0378">Hydrolase</keyword>
<organism evidence="3">
    <name type="scientific">Talaromyces marneffei PM1</name>
    <dbReference type="NCBI Taxonomy" id="1077442"/>
    <lineage>
        <taxon>Eukaryota</taxon>
        <taxon>Fungi</taxon>
        <taxon>Dikarya</taxon>
        <taxon>Ascomycota</taxon>
        <taxon>Pezizomycotina</taxon>
        <taxon>Eurotiomycetes</taxon>
        <taxon>Eurotiomycetidae</taxon>
        <taxon>Eurotiales</taxon>
        <taxon>Trichocomaceae</taxon>
        <taxon>Talaromyces</taxon>
        <taxon>Talaromyces sect. Talaromyces</taxon>
    </lineage>
</organism>
<reference key="1">
    <citation type="journal article" date="2014" name="PLoS Genet.">
        <title>Signature Gene Expression Reveals Novel Clues to the Molecular Mechanisms of Dimorphic Transition in Penicillium marneffei.</title>
        <authorList>
            <person name="Yang E."/>
            <person name="Wang G."/>
            <person name="Cai J."/>
            <person name="Woo P.C."/>
            <person name="Lau S.K."/>
            <person name="Yuen K.-Y."/>
            <person name="Chow W.-N."/>
            <person name="Lin X."/>
        </authorList>
    </citation>
    <scope>NUCLEOTIDE SEQUENCE [LARGE SCALE GENOMIC DNA]</scope>
    <source>
        <strain>PM1</strain>
    </source>
</reference>
<dbReference type="SUPFAM" id="SSF53098">
    <property type="entry name" value="Ribonuclease H-like"/>
    <property type="match status" value="1"/>
</dbReference>
<dbReference type="Pfam" id="PF02037">
    <property type="entry name" value="SAP"/>
    <property type="match status" value="1"/>
</dbReference>
<feature type="compositionally biased region" description="Gly residues" evidence="1">
    <location>
        <begin position="87"/>
        <end position="96"/>
    </location>
</feature>
<feature type="region of interest" description="Disordered" evidence="1">
    <location>
        <begin position="70"/>
        <end position="96"/>
    </location>
</feature>
<dbReference type="GO" id="GO:0000402">
    <property type="term" value="F:crossed form four-way junction DNA binding"/>
    <property type="evidence" value="ECO:0007669"/>
    <property type="project" value="TreeGrafter"/>
</dbReference>
<dbReference type="EMBL" id="JPOX01000006">
    <property type="protein sequence ID" value="KFX51107.1"/>
    <property type="molecule type" value="Genomic_DNA"/>
</dbReference>
<reference evidence="3" key="2">
    <citation type="journal article" date="2014" name="PLoS Genet.">
        <title>Signature gene expression reveals novel clues to the molecular mechanisms of dimorphic transition in Penicillium marneffei.</title>
        <authorList>
            <person name="Yang E."/>
            <person name="Wang G."/>
            <person name="Cai J."/>
            <person name="Woo P.C."/>
            <person name="Lau S.K."/>
            <person name="Yuen K.-Y."/>
            <person name="Chow W.-N."/>
            <person name="Lin X."/>
        </authorList>
    </citation>
    <scope>NUCLEOTIDE SEQUENCE</scope>
    <source>
        <strain evidence="3">PM1</strain>
    </source>
</reference>
<dbReference type="PANTHER" id="PTHR28072:SF1">
    <property type="entry name" value="CRUCIFORM CUTTING ENDONUCLEASE 1, MITOCHONDRIAL-RELATED"/>
    <property type="match status" value="1"/>
</dbReference>
<feature type="region of interest" description="Disordered" evidence="1">
    <location>
        <begin position="188"/>
        <end position="208"/>
    </location>
</feature>
<dbReference type="InterPro" id="IPR015242">
    <property type="entry name" value="Ydc2_cat"/>
</dbReference>
<accession>A0A093VEZ8</accession>
<dbReference type="CDD" id="cd16963">
    <property type="entry name" value="CCE1"/>
    <property type="match status" value="1"/>
</dbReference>
<keyword evidence="3" id="KW-0540">Nuclease</keyword>
<dbReference type="InterPro" id="IPR012337">
    <property type="entry name" value="RNaseH-like_sf"/>
</dbReference>
<dbReference type="PANTHER" id="PTHR28072">
    <property type="entry name" value="CRUCIFORM CUTTING ENDONUCLEASE 1, MITOCHONDRIAL-RELATED"/>
    <property type="match status" value="1"/>
</dbReference>
<dbReference type="eggNOG" id="ENOG502S4DK">
    <property type="taxonomic scope" value="Eukaryota"/>
</dbReference>
<dbReference type="SMART" id="SM00513">
    <property type="entry name" value="SAP"/>
    <property type="match status" value="1"/>
</dbReference>
<dbReference type="InterPro" id="IPR036397">
    <property type="entry name" value="RNaseH_sf"/>
</dbReference>
<feature type="domain" description="SAP" evidence="2">
    <location>
        <begin position="29"/>
        <end position="63"/>
    </location>
</feature>
<sequence>MRLTLPLLSKPKSAATLLKPKPDALESYLSALKATQLKSLARATGIPNSGRKDELRRRINDEVLRSVFLSDAGHHDPSQEKMKRGRGGGGGGGGGGEAKELSVLSIDMGIQNLAFAHLIVRSPEHLVETRDGLKKGLITLNAWHRIGVQELAAASPATHDAETEVKLQSLLPSSAFRTFTTTKQQSLTEINETEEHPSNTETANKNFEPDTLSHNAFVLLSSLLQAYKPTHILIERQRFRSAGQSAVLEWSLRVGVFEGMLHAVLCTMRELSRFNKRRGDMDGVVDALQVYPISPGRIMQFWDEGKSQEEEGNEDDGEGSKKGKNRVKRFKMDVVGDILCASTISKPGKESLLCWDVAVNTDKDKPSGPGVADVVDAYLRRWNPQLSVSETKTSKKSKTSNNDNKQAYKIDKMDDLADCLLQGLTWLEWQARRAKIARGQIP</sequence>
<dbReference type="GO" id="GO:0070336">
    <property type="term" value="F:flap-structured DNA binding"/>
    <property type="evidence" value="ECO:0007669"/>
    <property type="project" value="TreeGrafter"/>
</dbReference>